<dbReference type="EMBL" id="FUZV01000001">
    <property type="protein sequence ID" value="SKC42236.1"/>
    <property type="molecule type" value="Genomic_DNA"/>
</dbReference>
<dbReference type="STRING" id="428993.SAMN06296058_0210"/>
<proteinExistence type="inferred from homology"/>
<feature type="compositionally biased region" description="Polar residues" evidence="2">
    <location>
        <begin position="472"/>
        <end position="484"/>
    </location>
</feature>
<keyword evidence="4" id="KW-1185">Reference proteome</keyword>
<dbReference type="SUPFAM" id="SSF53756">
    <property type="entry name" value="UDP-Glycosyltransferase/glycogen phosphorylase"/>
    <property type="match status" value="1"/>
</dbReference>
<dbReference type="Gene3D" id="3.40.50.2000">
    <property type="entry name" value="Glycogen Phosphorylase B"/>
    <property type="match status" value="2"/>
</dbReference>
<sequence length="491" mass="54367">MSTAEAIVGMGARAGSRTVMVSNRVALPGQTQTGGLAVALTAAIGEGSGLWLGWSGTLASDKRPPICKQSQGGLDYVLVDLPADDFEGYYHGYANRVLWPLFHYRIDLVDYHREQRDAYLRVNRVFAEALAQQLRGDDVIWVHDYHLIPLAQCLRDLGVGNRIGFFLHIPLPPPDVLNALPGHRALLGALEAYDLVGFQTRNDLQNFRHYQAQHVPITQPRCRSDAFPIGIDVDAIIRTAQANEARVAGHDLRASLSGRRLAIGVDRLDYSKGLPERFKAFERHLQSGEDAGHWTYLQIAPHSRTRVPEYQSLRRELEGLAGHINGRHARPDWTPIRYVNDSFPQSVLAGFYRAADMALITPLRDGMNLVAKEYLASQSPLDPGVLVLSRFAGAAEELPQALLVNPHDIDEVASAINTASSMPLAERQDRWHTMMDTLRGNDVGHWARRFLQTLRAPAAPPRTPTAPAEPAQKNTRQPQATLATTDGVPWQ</sequence>
<dbReference type="GO" id="GO:0003825">
    <property type="term" value="F:alpha,alpha-trehalose-phosphate synthase (UDP-forming) activity"/>
    <property type="evidence" value="ECO:0007669"/>
    <property type="project" value="TreeGrafter"/>
</dbReference>
<reference evidence="3 4" key="1">
    <citation type="submission" date="2017-02" db="EMBL/GenBank/DDBJ databases">
        <authorList>
            <person name="Peterson S.W."/>
        </authorList>
    </citation>
    <scope>NUCLEOTIDE SEQUENCE [LARGE SCALE GENOMIC DNA]</scope>
    <source>
        <strain evidence="3 4">P15</strain>
    </source>
</reference>
<evidence type="ECO:0000313" key="4">
    <source>
        <dbReference type="Proteomes" id="UP000190341"/>
    </source>
</evidence>
<evidence type="ECO:0000313" key="3">
    <source>
        <dbReference type="EMBL" id="SKC42236.1"/>
    </source>
</evidence>
<evidence type="ECO:0000256" key="1">
    <source>
        <dbReference type="ARBA" id="ARBA00008799"/>
    </source>
</evidence>
<dbReference type="AlphaFoldDB" id="A0A1T5ISY4"/>
<comment type="similarity">
    <text evidence="1">Belongs to the glycosyltransferase 20 family.</text>
</comment>
<dbReference type="InterPro" id="IPR001830">
    <property type="entry name" value="Glyco_trans_20"/>
</dbReference>
<protein>
    <submittedName>
        <fullName evidence="3">Trehalose 6-phosphate synthase</fullName>
    </submittedName>
</protein>
<feature type="region of interest" description="Disordered" evidence="2">
    <location>
        <begin position="455"/>
        <end position="491"/>
    </location>
</feature>
<dbReference type="CDD" id="cd03788">
    <property type="entry name" value="GT20_TPS"/>
    <property type="match status" value="1"/>
</dbReference>
<accession>A0A1T5ISY4</accession>
<dbReference type="Proteomes" id="UP000190341">
    <property type="component" value="Unassembled WGS sequence"/>
</dbReference>
<gene>
    <name evidence="3" type="ORF">SAMN06296058_0210</name>
</gene>
<organism evidence="3 4">
    <name type="scientific">Pseudoxanthomonas indica</name>
    <dbReference type="NCBI Taxonomy" id="428993"/>
    <lineage>
        <taxon>Bacteria</taxon>
        <taxon>Pseudomonadati</taxon>
        <taxon>Pseudomonadota</taxon>
        <taxon>Gammaproteobacteria</taxon>
        <taxon>Lysobacterales</taxon>
        <taxon>Lysobacteraceae</taxon>
        <taxon>Pseudoxanthomonas</taxon>
    </lineage>
</organism>
<dbReference type="PANTHER" id="PTHR10788:SF106">
    <property type="entry name" value="BCDNA.GH08860"/>
    <property type="match status" value="1"/>
</dbReference>
<dbReference type="RefSeq" id="WP_425478682.1">
    <property type="nucleotide sequence ID" value="NZ_BMCL01000003.1"/>
</dbReference>
<dbReference type="Pfam" id="PF00982">
    <property type="entry name" value="Glyco_transf_20"/>
    <property type="match status" value="1"/>
</dbReference>
<dbReference type="PANTHER" id="PTHR10788">
    <property type="entry name" value="TREHALOSE-6-PHOSPHATE SYNTHASE"/>
    <property type="match status" value="1"/>
</dbReference>
<name>A0A1T5ISY4_9GAMM</name>
<dbReference type="GO" id="GO:0005992">
    <property type="term" value="P:trehalose biosynthetic process"/>
    <property type="evidence" value="ECO:0007669"/>
    <property type="project" value="InterPro"/>
</dbReference>
<evidence type="ECO:0000256" key="2">
    <source>
        <dbReference type="SAM" id="MobiDB-lite"/>
    </source>
</evidence>